<feature type="transmembrane region" description="Helical" evidence="1">
    <location>
        <begin position="98"/>
        <end position="120"/>
    </location>
</feature>
<proteinExistence type="predicted"/>
<keyword evidence="1" id="KW-0812">Transmembrane</keyword>
<dbReference type="SMART" id="SM00014">
    <property type="entry name" value="acidPPc"/>
    <property type="match status" value="1"/>
</dbReference>
<evidence type="ECO:0000259" key="2">
    <source>
        <dbReference type="SMART" id="SM00014"/>
    </source>
</evidence>
<dbReference type="AlphaFoldDB" id="A0A1F5WFQ4"/>
<feature type="transmembrane region" description="Helical" evidence="1">
    <location>
        <begin position="150"/>
        <end position="169"/>
    </location>
</feature>
<dbReference type="InterPro" id="IPR000326">
    <property type="entry name" value="PAP2/HPO"/>
</dbReference>
<dbReference type="Pfam" id="PF01569">
    <property type="entry name" value="PAP2"/>
    <property type="match status" value="1"/>
</dbReference>
<evidence type="ECO:0000256" key="1">
    <source>
        <dbReference type="SAM" id="Phobius"/>
    </source>
</evidence>
<dbReference type="InterPro" id="IPR036938">
    <property type="entry name" value="PAP2/HPO_sf"/>
</dbReference>
<dbReference type="SUPFAM" id="SSF48317">
    <property type="entry name" value="Acid phosphatase/Vanadium-dependent haloperoxidase"/>
    <property type="match status" value="1"/>
</dbReference>
<name>A0A1F5WFQ4_9BACT</name>
<dbReference type="Gene3D" id="1.20.144.10">
    <property type="entry name" value="Phosphatidic acid phosphatase type 2/haloperoxidase"/>
    <property type="match status" value="1"/>
</dbReference>
<feature type="transmembrane region" description="Helical" evidence="1">
    <location>
        <begin position="57"/>
        <end position="78"/>
    </location>
</feature>
<feature type="transmembrane region" description="Helical" evidence="1">
    <location>
        <begin position="127"/>
        <end position="144"/>
    </location>
</feature>
<keyword evidence="1" id="KW-0472">Membrane</keyword>
<comment type="caution">
    <text evidence="3">The sequence shown here is derived from an EMBL/GenBank/DDBJ whole genome shotgun (WGS) entry which is preliminary data.</text>
</comment>
<organism evidence="3 4">
    <name type="scientific">Candidatus Giovannonibacteria bacterium RIFCSPHIGHO2_02_FULL_46_20</name>
    <dbReference type="NCBI Taxonomy" id="1798338"/>
    <lineage>
        <taxon>Bacteria</taxon>
        <taxon>Candidatus Giovannoniibacteriota</taxon>
    </lineage>
</organism>
<protein>
    <recommendedName>
        <fullName evidence="2">Phosphatidic acid phosphatase type 2/haloperoxidase domain-containing protein</fullName>
    </recommendedName>
</protein>
<gene>
    <name evidence="3" type="ORF">A3J56_02790</name>
</gene>
<feature type="transmembrane region" description="Helical" evidence="1">
    <location>
        <begin position="20"/>
        <end position="45"/>
    </location>
</feature>
<dbReference type="PANTHER" id="PTHR14969:SF13">
    <property type="entry name" value="AT30094P"/>
    <property type="match status" value="1"/>
</dbReference>
<dbReference type="Proteomes" id="UP000178406">
    <property type="component" value="Unassembled WGS sequence"/>
</dbReference>
<keyword evidence="1" id="KW-1133">Transmembrane helix</keyword>
<evidence type="ECO:0000313" key="3">
    <source>
        <dbReference type="EMBL" id="OGF74447.1"/>
    </source>
</evidence>
<dbReference type="STRING" id="1798338.A3J56_02790"/>
<dbReference type="EMBL" id="MFHQ01000018">
    <property type="protein sequence ID" value="OGF74447.1"/>
    <property type="molecule type" value="Genomic_DNA"/>
</dbReference>
<reference evidence="3 4" key="1">
    <citation type="journal article" date="2016" name="Nat. Commun.">
        <title>Thousands of microbial genomes shed light on interconnected biogeochemical processes in an aquifer system.</title>
        <authorList>
            <person name="Anantharaman K."/>
            <person name="Brown C.T."/>
            <person name="Hug L.A."/>
            <person name="Sharon I."/>
            <person name="Castelle C.J."/>
            <person name="Probst A.J."/>
            <person name="Thomas B.C."/>
            <person name="Singh A."/>
            <person name="Wilkins M.J."/>
            <person name="Karaoz U."/>
            <person name="Brodie E.L."/>
            <person name="Williams K.H."/>
            <person name="Hubbard S.S."/>
            <person name="Banfield J.F."/>
        </authorList>
    </citation>
    <scope>NUCLEOTIDE SEQUENCE [LARGE SCALE GENOMIC DNA]</scope>
</reference>
<feature type="domain" description="Phosphatidic acid phosphatase type 2/haloperoxidase" evidence="2">
    <location>
        <begin position="61"/>
        <end position="165"/>
    </location>
</feature>
<dbReference type="PANTHER" id="PTHR14969">
    <property type="entry name" value="SPHINGOSINE-1-PHOSPHATE PHOSPHOHYDROLASE"/>
    <property type="match status" value="1"/>
</dbReference>
<accession>A0A1F5WFQ4</accession>
<evidence type="ECO:0000313" key="4">
    <source>
        <dbReference type="Proteomes" id="UP000178406"/>
    </source>
</evidence>
<sequence length="172" mass="19072">MNPFDYSFFQRLNGFAGASAIADAIIIFCATYLIFFLVGGTLVMVWRTRHYERVLRVLHILGSMALGEALVFGSHFLYNRPRPFDMFDLPNQLLYHSAGNAFPSGHATVAFAIATAVFLWNRTWGSVLYAAALVVGISRIIGGVHWPTDILAGALVGAWSAGMIYAILWRKR</sequence>